<dbReference type="InterPro" id="IPR043504">
    <property type="entry name" value="Peptidase_S1_PA_chymotrypsin"/>
</dbReference>
<dbReference type="eggNOG" id="COG0265">
    <property type="taxonomic scope" value="Bacteria"/>
</dbReference>
<dbReference type="STRING" id="666681.M301_0673"/>
<gene>
    <name evidence="2" type="ordered locus">M301_0673</name>
</gene>
<dbReference type="OrthoDB" id="8559597at2"/>
<keyword evidence="1" id="KW-0732">Signal</keyword>
<organism evidence="2 3">
    <name type="scientific">Methylotenera versatilis (strain 301)</name>
    <dbReference type="NCBI Taxonomy" id="666681"/>
    <lineage>
        <taxon>Bacteria</taxon>
        <taxon>Pseudomonadati</taxon>
        <taxon>Pseudomonadota</taxon>
        <taxon>Betaproteobacteria</taxon>
        <taxon>Nitrosomonadales</taxon>
        <taxon>Methylophilaceae</taxon>
        <taxon>Methylotenera</taxon>
    </lineage>
</organism>
<dbReference type="Pfam" id="PF13365">
    <property type="entry name" value="Trypsin_2"/>
    <property type="match status" value="1"/>
</dbReference>
<feature type="chain" id="PRO_5003094787" evidence="1">
    <location>
        <begin position="20"/>
        <end position="336"/>
    </location>
</feature>
<dbReference type="SUPFAM" id="SSF50494">
    <property type="entry name" value="Trypsin-like serine proteases"/>
    <property type="match status" value="1"/>
</dbReference>
<evidence type="ECO:0000256" key="1">
    <source>
        <dbReference type="SAM" id="SignalP"/>
    </source>
</evidence>
<dbReference type="Gene3D" id="2.40.10.10">
    <property type="entry name" value="Trypsin-like serine proteases"/>
    <property type="match status" value="2"/>
</dbReference>
<dbReference type="HOGENOM" id="CLU_069796_0_0_4"/>
<reference evidence="3" key="1">
    <citation type="submission" date="2010-05" db="EMBL/GenBank/DDBJ databases">
        <title>Complete sequence of Methylotenera sp. 301.</title>
        <authorList>
            <person name="Lucas S."/>
            <person name="Copeland A."/>
            <person name="Lapidus A."/>
            <person name="Cheng J.-F."/>
            <person name="Bruce D."/>
            <person name="Goodwin L."/>
            <person name="Pitluck S."/>
            <person name="Clum A."/>
            <person name="Land M."/>
            <person name="Hauser L."/>
            <person name="Kyrpides N."/>
            <person name="Ivanova N."/>
            <person name="Chistoservova L."/>
            <person name="Kalyuzhnaya M."/>
            <person name="Woyke T."/>
        </authorList>
    </citation>
    <scope>NUCLEOTIDE SEQUENCE [LARGE SCALE GENOMIC DNA]</scope>
    <source>
        <strain evidence="3">301</strain>
    </source>
</reference>
<keyword evidence="3" id="KW-1185">Reference proteome</keyword>
<evidence type="ECO:0000313" key="3">
    <source>
        <dbReference type="Proteomes" id="UP000000383"/>
    </source>
</evidence>
<dbReference type="KEGG" id="meh:M301_0673"/>
<protein>
    <submittedName>
        <fullName evidence="2">Uncharacterized protein</fullName>
    </submittedName>
</protein>
<dbReference type="Proteomes" id="UP000000383">
    <property type="component" value="Chromosome"/>
</dbReference>
<sequence length="336" mass="36795" precursor="true">MTRLMIALLYMCATTYSWAMPMDELVQDISQHVVKIQVGLANGGYGLGSGVVIAKDQVVTNCHVVASAVSVTINAKGENYAASALKPDWHHDLCILKVEGLNLPVANIGSSQNLKYEQPVYSVGFAGFSPRPNATSGYVKGLYPMDDSVVVRASNTFRLGDSGGGVFDESGNLVAIITVKSPGHNAFYYNMSVEWVKHLLNQPEQSIVSASELPFWAESEEKWPFFMRIVQPLKTENWEMLNKIAVAWYAKEPNTTEALFYRAIAEYSLKNEAKAEQHFSQVVAKNGNNSSAMYYLGLIAENTGKHMEALNLVAALDNLDQITAGELKVAMGIAEN</sequence>
<name>D7DNP0_METV0</name>
<dbReference type="InterPro" id="IPR009003">
    <property type="entry name" value="Peptidase_S1_PA"/>
</dbReference>
<dbReference type="Gene3D" id="1.25.40.10">
    <property type="entry name" value="Tetratricopeptide repeat domain"/>
    <property type="match status" value="1"/>
</dbReference>
<feature type="signal peptide" evidence="1">
    <location>
        <begin position="1"/>
        <end position="19"/>
    </location>
</feature>
<dbReference type="PANTHER" id="PTHR43019:SF23">
    <property type="entry name" value="PROTEASE DO-LIKE 5, CHLOROPLASTIC"/>
    <property type="match status" value="1"/>
</dbReference>
<dbReference type="EMBL" id="CP002056">
    <property type="protein sequence ID" value="ADI29057.1"/>
    <property type="molecule type" value="Genomic_DNA"/>
</dbReference>
<proteinExistence type="predicted"/>
<evidence type="ECO:0000313" key="2">
    <source>
        <dbReference type="EMBL" id="ADI29057.1"/>
    </source>
</evidence>
<dbReference type="SUPFAM" id="SSF48452">
    <property type="entry name" value="TPR-like"/>
    <property type="match status" value="1"/>
</dbReference>
<dbReference type="RefSeq" id="WP_013147373.1">
    <property type="nucleotide sequence ID" value="NC_014207.1"/>
</dbReference>
<accession>D7DNP0</accession>
<dbReference type="AlphaFoldDB" id="D7DNP0"/>
<dbReference type="InterPro" id="IPR011990">
    <property type="entry name" value="TPR-like_helical_dom_sf"/>
</dbReference>
<dbReference type="PANTHER" id="PTHR43019">
    <property type="entry name" value="SERINE ENDOPROTEASE DEGS"/>
    <property type="match status" value="1"/>
</dbReference>
<reference evidence="2 3" key="2">
    <citation type="journal article" date="2011" name="J. Bacteriol.">
        <title>Genomes of three methylotrophs from a single niche uncover genetic and metabolic divergence of Methylophilaceae.</title>
        <authorList>
            <person name="Lapidus A."/>
            <person name="Clum A."/>
            <person name="Labutti K."/>
            <person name="Kaluzhnaya M.G."/>
            <person name="Lim S."/>
            <person name="Beck D.A."/>
            <person name="Glavina Del Rio T."/>
            <person name="Nolan M."/>
            <person name="Mavromatis K."/>
            <person name="Huntemann M."/>
            <person name="Lucas S."/>
            <person name="Lidstrom M.E."/>
            <person name="Ivanova N."/>
            <person name="Chistoserdova L."/>
        </authorList>
    </citation>
    <scope>NUCLEOTIDE SEQUENCE [LARGE SCALE GENOMIC DNA]</scope>
    <source>
        <strain evidence="2 3">301</strain>
    </source>
</reference>